<evidence type="ECO:0000256" key="4">
    <source>
        <dbReference type="SAM" id="MobiDB-lite"/>
    </source>
</evidence>
<dbReference type="STRING" id="1160497.A0A1L9VF20"/>
<feature type="region of interest" description="Disordered" evidence="4">
    <location>
        <begin position="1265"/>
        <end position="1299"/>
    </location>
</feature>
<dbReference type="GO" id="GO:0033314">
    <property type="term" value="P:mitotic DNA replication checkpoint signaling"/>
    <property type="evidence" value="ECO:0007669"/>
    <property type="project" value="TreeGrafter"/>
</dbReference>
<feature type="compositionally biased region" description="Basic residues" evidence="4">
    <location>
        <begin position="1084"/>
        <end position="1096"/>
    </location>
</feature>
<dbReference type="InterPro" id="IPR024146">
    <property type="entry name" value="Claspin"/>
</dbReference>
<sequence>MSAPSTPRSTRTASPPGDSPAVLTPGQKIKAMMAQFDSDSESENENKSKTQRPIARPNFTDNTSSSEPTQPQEAENADSDEDEGDDDIVMPRGRMAARLQAQGEDGDNNESETAYDRVKRTLGEQKKGTQDDDDEDDLPMTGPRRRQANKQNNFDDEESDRSPSPARSFSPLFMSSPETQRHAPREENGSDGLDEEPQPKNNGRLQALIAQKRKEREDRERVEAEKKAARAKQNEQFSSDVLSGEDSGDDNERHSAKKLSQQARPSRKASKKALEEMNRETQRMSRNMQLAHQAQTKKKITKESFFARFNFGQPKTDNAGPSAGNSSTTASQNSSDGEVQKERETPRTSPVMGPADKPVGPQTAGDKGKEAETEDMEFTMPPLEEVLAGTHLQHEEPTVARAEVQTEEPRQKTSGPKHEHKTLKKPPVRVQLSRQSVAEHQQEDSDDDLEVVTSPAKCRRIAAFENIKTKRSEESASMLKLKALAHLTCPDRQATSTNFAQLSADLLAQARRQTADERKQRIDELRAKGVFIETAEERQAMEDEVENLVEKARQEADDIKKQERKEKKQGQGNDDDESDEADYEPSGSEDEEGEGNGDEEEEEDEEETEAQNDENMIDAEAGEDDESADEQSEAMSADEADVPATRRKRPTRVIEDEDDEDEQQPEPQAPATPVNPITPNKGSVARPKFPGLEDSAGLTMGLTQAFAGTLAGSGQDTQPNTPSVIPSLPDPVAGAEPSDSQILVKDSQGQREETGDIFAGYAPSEGGVSESPAPRAMSEFSVPEPTQDAGFVYSPYDPSKRFRPPPSTIETVIIDRNETPDSPVASRKNKHLRRGRADDNQGTEKQSKGDFEIDSNAFDVMRKATKKKNIIPFNKQKSKAKDVVEDAAEESEDEYAGLGGGSDDSDGEQDAYDQSMINDNSGEVVDEKLLARLNAARHRDDDAKQVEKLMRDITTGALRRRRGADDDLDLDDPEDELLARRREKQREFARMRRALLADEKVNEIAENPKKAAFFKAIEDRDEEEDVDLEFLEYENAGGSQEQSSQDVAPEAQKDPAAPETENNDNKRKRPLEPSAEDIANRPPPHLRRKPASHMSKKPATLAEIRETVSFLTETHEYDSFHEDAAIDEEGDHDEQMAEAETPAAEEPKEDLVPRNHNHNHPRRTRGPVVDRLALLRQASSNSAQSSSANTRFAFHAGAGNDTAANIGFRPPLRKNSANSSSSGSVSSGSSDSRKTMKAPAGVSTAKKGAVNYYTAAREKERERAIRAKERSSGSNVAALLNKHASNQRGLGALGKGQWE</sequence>
<feature type="compositionally biased region" description="Basic and acidic residues" evidence="4">
    <location>
        <begin position="272"/>
        <end position="283"/>
    </location>
</feature>
<name>A0A1L9VF20_ASPGL</name>
<keyword evidence="7" id="KW-1185">Reference proteome</keyword>
<proteinExistence type="predicted"/>
<feature type="compositionally biased region" description="Basic and acidic residues" evidence="4">
    <location>
        <begin position="1113"/>
        <end position="1124"/>
    </location>
</feature>
<feature type="compositionally biased region" description="Acidic residues" evidence="4">
    <location>
        <begin position="885"/>
        <end position="895"/>
    </location>
</feature>
<keyword evidence="3" id="KW-0539">Nucleus</keyword>
<feature type="compositionally biased region" description="Acidic residues" evidence="4">
    <location>
        <begin position="966"/>
        <end position="975"/>
    </location>
</feature>
<dbReference type="Proteomes" id="UP000184300">
    <property type="component" value="Unassembled WGS sequence"/>
</dbReference>
<feature type="compositionally biased region" description="Polar residues" evidence="4">
    <location>
        <begin position="712"/>
        <end position="724"/>
    </location>
</feature>
<feature type="compositionally biased region" description="Basic and acidic residues" evidence="4">
    <location>
        <begin position="179"/>
        <end position="188"/>
    </location>
</feature>
<feature type="compositionally biased region" description="Polar residues" evidence="4">
    <location>
        <begin position="59"/>
        <end position="72"/>
    </location>
</feature>
<evidence type="ECO:0000256" key="2">
    <source>
        <dbReference type="ARBA" id="ARBA00022553"/>
    </source>
</evidence>
<feature type="region of interest" description="Disordered" evidence="4">
    <location>
        <begin position="1200"/>
        <end position="1244"/>
    </location>
</feature>
<protein>
    <recommendedName>
        <fullName evidence="5">DNA replication checkpoint mediator MRC1 domain-containing protein</fullName>
    </recommendedName>
</protein>
<evidence type="ECO:0000313" key="6">
    <source>
        <dbReference type="EMBL" id="OJJ82527.1"/>
    </source>
</evidence>
<feature type="region of interest" description="Disordered" evidence="4">
    <location>
        <begin position="531"/>
        <end position="696"/>
    </location>
</feature>
<feature type="compositionally biased region" description="Acidic residues" evidence="4">
    <location>
        <begin position="573"/>
        <end position="641"/>
    </location>
</feature>
<organism evidence="6 7">
    <name type="scientific">Aspergillus glaucus CBS 516.65</name>
    <dbReference type="NCBI Taxonomy" id="1160497"/>
    <lineage>
        <taxon>Eukaryota</taxon>
        <taxon>Fungi</taxon>
        <taxon>Dikarya</taxon>
        <taxon>Ascomycota</taxon>
        <taxon>Pezizomycotina</taxon>
        <taxon>Eurotiomycetes</taxon>
        <taxon>Eurotiomycetidae</taxon>
        <taxon>Eurotiales</taxon>
        <taxon>Aspergillaceae</taxon>
        <taxon>Aspergillus</taxon>
        <taxon>Aspergillus subgen. Aspergillus</taxon>
    </lineage>
</organism>
<feature type="region of interest" description="Disordered" evidence="4">
    <location>
        <begin position="956"/>
        <end position="975"/>
    </location>
</feature>
<feature type="domain" description="DNA replication checkpoint mediator MRC1" evidence="5">
    <location>
        <begin position="877"/>
        <end position="1015"/>
    </location>
</feature>
<gene>
    <name evidence="6" type="ORF">ASPGLDRAFT_37260</name>
</gene>
<feature type="region of interest" description="Disordered" evidence="4">
    <location>
        <begin position="870"/>
        <end position="924"/>
    </location>
</feature>
<feature type="compositionally biased region" description="Basic and acidic residues" evidence="4">
    <location>
        <begin position="114"/>
        <end position="130"/>
    </location>
</feature>
<reference evidence="7" key="1">
    <citation type="journal article" date="2017" name="Genome Biol.">
        <title>Comparative genomics reveals high biological diversity and specific adaptations in the industrially and medically important fungal genus Aspergillus.</title>
        <authorList>
            <person name="de Vries R.P."/>
            <person name="Riley R."/>
            <person name="Wiebenga A."/>
            <person name="Aguilar-Osorio G."/>
            <person name="Amillis S."/>
            <person name="Uchima C.A."/>
            <person name="Anderluh G."/>
            <person name="Asadollahi M."/>
            <person name="Askin M."/>
            <person name="Barry K."/>
            <person name="Battaglia E."/>
            <person name="Bayram O."/>
            <person name="Benocci T."/>
            <person name="Braus-Stromeyer S.A."/>
            <person name="Caldana C."/>
            <person name="Canovas D."/>
            <person name="Cerqueira G.C."/>
            <person name="Chen F."/>
            <person name="Chen W."/>
            <person name="Choi C."/>
            <person name="Clum A."/>
            <person name="Dos Santos R.A."/>
            <person name="Damasio A.R."/>
            <person name="Diallinas G."/>
            <person name="Emri T."/>
            <person name="Fekete E."/>
            <person name="Flipphi M."/>
            <person name="Freyberg S."/>
            <person name="Gallo A."/>
            <person name="Gournas C."/>
            <person name="Habgood R."/>
            <person name="Hainaut M."/>
            <person name="Harispe M.L."/>
            <person name="Henrissat B."/>
            <person name="Hilden K.S."/>
            <person name="Hope R."/>
            <person name="Hossain A."/>
            <person name="Karabika E."/>
            <person name="Karaffa L."/>
            <person name="Karanyi Z."/>
            <person name="Krasevec N."/>
            <person name="Kuo A."/>
            <person name="Kusch H."/>
            <person name="LaButti K."/>
            <person name="Lagendijk E.L."/>
            <person name="Lapidus A."/>
            <person name="Levasseur A."/>
            <person name="Lindquist E."/>
            <person name="Lipzen A."/>
            <person name="Logrieco A.F."/>
            <person name="MacCabe A."/>
            <person name="Maekelae M.R."/>
            <person name="Malavazi I."/>
            <person name="Melin P."/>
            <person name="Meyer V."/>
            <person name="Mielnichuk N."/>
            <person name="Miskei M."/>
            <person name="Molnar A.P."/>
            <person name="Mule G."/>
            <person name="Ngan C.Y."/>
            <person name="Orejas M."/>
            <person name="Orosz E."/>
            <person name="Ouedraogo J.P."/>
            <person name="Overkamp K.M."/>
            <person name="Park H.-S."/>
            <person name="Perrone G."/>
            <person name="Piumi F."/>
            <person name="Punt P.J."/>
            <person name="Ram A.F."/>
            <person name="Ramon A."/>
            <person name="Rauscher S."/>
            <person name="Record E."/>
            <person name="Riano-Pachon D.M."/>
            <person name="Robert V."/>
            <person name="Roehrig J."/>
            <person name="Ruller R."/>
            <person name="Salamov A."/>
            <person name="Salih N.S."/>
            <person name="Samson R.A."/>
            <person name="Sandor E."/>
            <person name="Sanguinetti M."/>
            <person name="Schuetze T."/>
            <person name="Sepcic K."/>
            <person name="Shelest E."/>
            <person name="Sherlock G."/>
            <person name="Sophianopoulou V."/>
            <person name="Squina F.M."/>
            <person name="Sun H."/>
            <person name="Susca A."/>
            <person name="Todd R.B."/>
            <person name="Tsang A."/>
            <person name="Unkles S.E."/>
            <person name="van de Wiele N."/>
            <person name="van Rossen-Uffink D."/>
            <person name="Oliveira J.V."/>
            <person name="Vesth T.C."/>
            <person name="Visser J."/>
            <person name="Yu J.-H."/>
            <person name="Zhou M."/>
            <person name="Andersen M.R."/>
            <person name="Archer D.B."/>
            <person name="Baker S.E."/>
            <person name="Benoit I."/>
            <person name="Brakhage A.A."/>
            <person name="Braus G.H."/>
            <person name="Fischer R."/>
            <person name="Frisvad J.C."/>
            <person name="Goldman G.H."/>
            <person name="Houbraken J."/>
            <person name="Oakley B."/>
            <person name="Pocsi I."/>
            <person name="Scazzocchio C."/>
            <person name="Seiboth B."/>
            <person name="vanKuyk P.A."/>
            <person name="Wortman J."/>
            <person name="Dyer P.S."/>
            <person name="Grigoriev I.V."/>
        </authorList>
    </citation>
    <scope>NUCLEOTIDE SEQUENCE [LARGE SCALE GENOMIC DNA]</scope>
    <source>
        <strain evidence="7">CBS 516.65</strain>
    </source>
</reference>
<evidence type="ECO:0000256" key="3">
    <source>
        <dbReference type="ARBA" id="ARBA00023242"/>
    </source>
</evidence>
<feature type="compositionally biased region" description="Polar residues" evidence="4">
    <location>
        <begin position="284"/>
        <end position="294"/>
    </location>
</feature>
<feature type="compositionally biased region" description="Acidic residues" evidence="4">
    <location>
        <begin position="655"/>
        <end position="664"/>
    </location>
</feature>
<dbReference type="GeneID" id="34461059"/>
<feature type="compositionally biased region" description="Basic and acidic residues" evidence="4">
    <location>
        <begin position="548"/>
        <end position="569"/>
    </location>
</feature>
<dbReference type="RefSeq" id="XP_022399225.1">
    <property type="nucleotide sequence ID" value="XM_022544798.1"/>
</dbReference>
<dbReference type="EMBL" id="KV878902">
    <property type="protein sequence ID" value="OJJ82527.1"/>
    <property type="molecule type" value="Genomic_DNA"/>
</dbReference>
<feature type="compositionally biased region" description="Basic and acidic residues" evidence="4">
    <location>
        <begin position="212"/>
        <end position="228"/>
    </location>
</feature>
<feature type="compositionally biased region" description="Low complexity" evidence="4">
    <location>
        <begin position="1215"/>
        <end position="1230"/>
    </location>
</feature>
<dbReference type="OrthoDB" id="2130597at2759"/>
<feature type="region of interest" description="Disordered" evidence="4">
    <location>
        <begin position="1025"/>
        <end position="1168"/>
    </location>
</feature>
<evidence type="ECO:0000259" key="5">
    <source>
        <dbReference type="Pfam" id="PF09444"/>
    </source>
</evidence>
<evidence type="ECO:0000256" key="1">
    <source>
        <dbReference type="ARBA" id="ARBA00004123"/>
    </source>
</evidence>
<feature type="compositionally biased region" description="Basic residues" evidence="4">
    <location>
        <begin position="418"/>
        <end position="427"/>
    </location>
</feature>
<dbReference type="Pfam" id="PF09444">
    <property type="entry name" value="MRC1"/>
    <property type="match status" value="1"/>
</dbReference>
<feature type="compositionally biased region" description="Polar residues" evidence="4">
    <location>
        <begin position="1037"/>
        <end position="1046"/>
    </location>
</feature>
<dbReference type="PANTHER" id="PTHR14396">
    <property type="entry name" value="CLASPIN"/>
    <property type="match status" value="1"/>
</dbReference>
<accession>A0A1L9VF20</accession>
<feature type="region of interest" description="Disordered" evidence="4">
    <location>
        <begin position="709"/>
        <end position="856"/>
    </location>
</feature>
<dbReference type="GO" id="GO:0010997">
    <property type="term" value="F:anaphase-promoting complex binding"/>
    <property type="evidence" value="ECO:0007669"/>
    <property type="project" value="TreeGrafter"/>
</dbReference>
<feature type="compositionally biased region" description="Acidic residues" evidence="4">
    <location>
        <begin position="75"/>
        <end position="88"/>
    </location>
</feature>
<dbReference type="GO" id="GO:0005634">
    <property type="term" value="C:nucleus"/>
    <property type="evidence" value="ECO:0007669"/>
    <property type="project" value="UniProtKB-SubCell"/>
</dbReference>
<feature type="region of interest" description="Disordered" evidence="4">
    <location>
        <begin position="1"/>
        <end position="451"/>
    </location>
</feature>
<feature type="compositionally biased region" description="Polar residues" evidence="4">
    <location>
        <begin position="1"/>
        <end position="13"/>
    </location>
</feature>
<dbReference type="PANTHER" id="PTHR14396:SF10">
    <property type="entry name" value="CLASPIN"/>
    <property type="match status" value="1"/>
</dbReference>
<comment type="subcellular location">
    <subcellularLocation>
        <location evidence="1">Nucleus</location>
    </subcellularLocation>
</comment>
<dbReference type="VEuPathDB" id="FungiDB:ASPGLDRAFT_37260"/>
<evidence type="ECO:0000313" key="7">
    <source>
        <dbReference type="Proteomes" id="UP000184300"/>
    </source>
</evidence>
<feature type="compositionally biased region" description="Polar residues" evidence="4">
    <location>
        <begin position="323"/>
        <end position="337"/>
    </location>
</feature>
<dbReference type="InterPro" id="IPR018564">
    <property type="entry name" value="Repl_chkpnt_MRC1_dom"/>
</dbReference>
<dbReference type="GO" id="GO:0007095">
    <property type="term" value="P:mitotic G2 DNA damage checkpoint signaling"/>
    <property type="evidence" value="ECO:0007669"/>
    <property type="project" value="TreeGrafter"/>
</dbReference>
<feature type="compositionally biased region" description="Basic residues" evidence="4">
    <location>
        <begin position="1155"/>
        <end position="1165"/>
    </location>
</feature>
<keyword evidence="2" id="KW-0597">Phosphoprotein</keyword>